<gene>
    <name evidence="1" type="ORF">POPTR_008G211250</name>
</gene>
<protein>
    <submittedName>
        <fullName evidence="1">Uncharacterized protein</fullName>
    </submittedName>
</protein>
<dbReference type="Proteomes" id="UP000006729">
    <property type="component" value="Chromosome 8"/>
</dbReference>
<name>A0A3N7GVT4_POPTR</name>
<reference evidence="1 2" key="1">
    <citation type="journal article" date="2006" name="Science">
        <title>The genome of black cottonwood, Populus trichocarpa (Torr. &amp; Gray).</title>
        <authorList>
            <person name="Tuskan G.A."/>
            <person name="Difazio S."/>
            <person name="Jansson S."/>
            <person name="Bohlmann J."/>
            <person name="Grigoriev I."/>
            <person name="Hellsten U."/>
            <person name="Putnam N."/>
            <person name="Ralph S."/>
            <person name="Rombauts S."/>
            <person name="Salamov A."/>
            <person name="Schein J."/>
            <person name="Sterck L."/>
            <person name="Aerts A."/>
            <person name="Bhalerao R.R."/>
            <person name="Bhalerao R.P."/>
            <person name="Blaudez D."/>
            <person name="Boerjan W."/>
            <person name="Brun A."/>
            <person name="Brunner A."/>
            <person name="Busov V."/>
            <person name="Campbell M."/>
            <person name="Carlson J."/>
            <person name="Chalot M."/>
            <person name="Chapman J."/>
            <person name="Chen G.L."/>
            <person name="Cooper D."/>
            <person name="Coutinho P.M."/>
            <person name="Couturier J."/>
            <person name="Covert S."/>
            <person name="Cronk Q."/>
            <person name="Cunningham R."/>
            <person name="Davis J."/>
            <person name="Degroeve S."/>
            <person name="Dejardin A."/>
            <person name="Depamphilis C."/>
            <person name="Detter J."/>
            <person name="Dirks B."/>
            <person name="Dubchak I."/>
            <person name="Duplessis S."/>
            <person name="Ehlting J."/>
            <person name="Ellis B."/>
            <person name="Gendler K."/>
            <person name="Goodstein D."/>
            <person name="Gribskov M."/>
            <person name="Grimwood J."/>
            <person name="Groover A."/>
            <person name="Gunter L."/>
            <person name="Hamberger B."/>
            <person name="Heinze B."/>
            <person name="Helariutta Y."/>
            <person name="Henrissat B."/>
            <person name="Holligan D."/>
            <person name="Holt R."/>
            <person name="Huang W."/>
            <person name="Islam-Faridi N."/>
            <person name="Jones S."/>
            <person name="Jones-Rhoades M."/>
            <person name="Jorgensen R."/>
            <person name="Joshi C."/>
            <person name="Kangasjarvi J."/>
            <person name="Karlsson J."/>
            <person name="Kelleher C."/>
            <person name="Kirkpatrick R."/>
            <person name="Kirst M."/>
            <person name="Kohler A."/>
            <person name="Kalluri U."/>
            <person name="Larimer F."/>
            <person name="Leebens-Mack J."/>
            <person name="Leple J.C."/>
            <person name="Locascio P."/>
            <person name="Lou Y."/>
            <person name="Lucas S."/>
            <person name="Martin F."/>
            <person name="Montanini B."/>
            <person name="Napoli C."/>
            <person name="Nelson D.R."/>
            <person name="Nelson C."/>
            <person name="Nieminen K."/>
            <person name="Nilsson O."/>
            <person name="Pereda V."/>
            <person name="Peter G."/>
            <person name="Philippe R."/>
            <person name="Pilate G."/>
            <person name="Poliakov A."/>
            <person name="Razumovskaya J."/>
            <person name="Richardson P."/>
            <person name="Rinaldi C."/>
            <person name="Ritland K."/>
            <person name="Rouze P."/>
            <person name="Ryaboy D."/>
            <person name="Schmutz J."/>
            <person name="Schrader J."/>
            <person name="Segerman B."/>
            <person name="Shin H."/>
            <person name="Siddiqui A."/>
            <person name="Sterky F."/>
            <person name="Terry A."/>
            <person name="Tsai C.J."/>
            <person name="Uberbacher E."/>
            <person name="Unneberg P."/>
            <person name="Vahala J."/>
            <person name="Wall K."/>
            <person name="Wessler S."/>
            <person name="Yang G."/>
            <person name="Yin T."/>
            <person name="Douglas C."/>
            <person name="Marra M."/>
            <person name="Sandberg G."/>
            <person name="Van de Peer Y."/>
            <person name="Rokhsar D."/>
        </authorList>
    </citation>
    <scope>NUCLEOTIDE SEQUENCE [LARGE SCALE GENOMIC DNA]</scope>
    <source>
        <strain evidence="2">cv. Nisqually</strain>
    </source>
</reference>
<evidence type="ECO:0000313" key="2">
    <source>
        <dbReference type="Proteomes" id="UP000006729"/>
    </source>
</evidence>
<dbReference type="EMBL" id="CM009297">
    <property type="protein sequence ID" value="RQO95038.1"/>
    <property type="molecule type" value="Genomic_DNA"/>
</dbReference>
<dbReference type="AlphaFoldDB" id="A0A3N7GVT4"/>
<dbReference type="InParanoid" id="A0A3N7GVT4"/>
<proteinExistence type="predicted"/>
<sequence>MLIKLPDSLPFLQYFLYNPTKFLSVSSLL</sequence>
<evidence type="ECO:0000313" key="1">
    <source>
        <dbReference type="EMBL" id="RQO95038.1"/>
    </source>
</evidence>
<accession>A0A3N7GVT4</accession>
<keyword evidence="2" id="KW-1185">Reference proteome</keyword>
<organism evidence="1 2">
    <name type="scientific">Populus trichocarpa</name>
    <name type="common">Western balsam poplar</name>
    <name type="synonym">Populus balsamifera subsp. trichocarpa</name>
    <dbReference type="NCBI Taxonomy" id="3694"/>
    <lineage>
        <taxon>Eukaryota</taxon>
        <taxon>Viridiplantae</taxon>
        <taxon>Streptophyta</taxon>
        <taxon>Embryophyta</taxon>
        <taxon>Tracheophyta</taxon>
        <taxon>Spermatophyta</taxon>
        <taxon>Magnoliopsida</taxon>
        <taxon>eudicotyledons</taxon>
        <taxon>Gunneridae</taxon>
        <taxon>Pentapetalae</taxon>
        <taxon>rosids</taxon>
        <taxon>fabids</taxon>
        <taxon>Malpighiales</taxon>
        <taxon>Salicaceae</taxon>
        <taxon>Saliceae</taxon>
        <taxon>Populus</taxon>
    </lineage>
</organism>